<dbReference type="CDD" id="cd10170">
    <property type="entry name" value="ASKHA_NBD_HSP70"/>
    <property type="match status" value="1"/>
</dbReference>
<accession>A0A8G1VKN2</accession>
<dbReference type="GO" id="GO:0140662">
    <property type="term" value="F:ATP-dependent protein folding chaperone"/>
    <property type="evidence" value="ECO:0007669"/>
    <property type="project" value="InterPro"/>
</dbReference>
<dbReference type="RefSeq" id="XP_025514643.1">
    <property type="nucleotide sequence ID" value="XM_025656105.1"/>
</dbReference>
<keyword evidence="4" id="KW-1185">Reference proteome</keyword>
<dbReference type="Pfam" id="PF00012">
    <property type="entry name" value="HSP70"/>
    <property type="match status" value="1"/>
</dbReference>
<protein>
    <submittedName>
        <fullName evidence="3">Actin-like ATPase domain-containing protein</fullName>
    </submittedName>
</protein>
<dbReference type="Proteomes" id="UP000249526">
    <property type="component" value="Unassembled WGS sequence"/>
</dbReference>
<proteinExistence type="predicted"/>
<dbReference type="PANTHER" id="PTHR14187">
    <property type="entry name" value="ALPHA KINASE/ELONGATION FACTOR 2 KINASE"/>
    <property type="match status" value="1"/>
</dbReference>
<dbReference type="InterPro" id="IPR013126">
    <property type="entry name" value="Hsp_70_fam"/>
</dbReference>
<gene>
    <name evidence="3" type="ORF">BO85DRAFT_373928</name>
</gene>
<evidence type="ECO:0000313" key="4">
    <source>
        <dbReference type="Proteomes" id="UP000249526"/>
    </source>
</evidence>
<dbReference type="GO" id="GO:0005524">
    <property type="term" value="F:ATP binding"/>
    <property type="evidence" value="ECO:0007669"/>
    <property type="project" value="UniProtKB-KW"/>
</dbReference>
<dbReference type="PRINTS" id="PR00301">
    <property type="entry name" value="HEATSHOCK70"/>
</dbReference>
<evidence type="ECO:0000256" key="1">
    <source>
        <dbReference type="ARBA" id="ARBA00022741"/>
    </source>
</evidence>
<evidence type="ECO:0000256" key="2">
    <source>
        <dbReference type="ARBA" id="ARBA00022840"/>
    </source>
</evidence>
<dbReference type="InterPro" id="IPR043129">
    <property type="entry name" value="ATPase_NBD"/>
</dbReference>
<dbReference type="PANTHER" id="PTHR14187:SF82">
    <property type="entry name" value="FAMILY CHAPERONE, PUTATIVE (AFU_ORTHOLOGUE AFUA_7G08575)-RELATED"/>
    <property type="match status" value="1"/>
</dbReference>
<name>A0A8G1VKN2_9EURO</name>
<evidence type="ECO:0000313" key="3">
    <source>
        <dbReference type="EMBL" id="RAH56721.1"/>
    </source>
</evidence>
<sequence>MSNPRIVIGLDFGTTYSGVAWALRDCPDKPEIIMSWPGAGNRLWRLSIPTGTTPKVPSTMAIKCGGRVHWGYQTNYLVEDNIRGMKLLLDEPQNSGYVASLIDAGLLKRSRIPAVTLTGMYLTGLVDHTKKLLQKRFGPAAEQMEMKYVLTVPAIWSDKAKDATLKAASRAKIPQKDITLVSEPEAAALYCLNEIQPNSIENNDVVVVCDAGGGTVDLISYCVKTVSPLCLEEVSEGSGMLFLQPRRYLNRLTKAGDICGSVLLDAAFKAFLNVLVNDKHLSGKSSELALKYWQDQIKPNFASDPDFEEETHFVPLPGLKDNPKIGLQDGFLQLEGAQIKKIFNPVVDRVKVQIVHQVNSARAKNMPVKAILLVGGFGSSEYLYHCIQETFSDIVVMQPPNSWSAVMLGAVRYGLGGNQVTNRIARCHYGIWHETNNPETLAKFPDAKRFWDDLRERWYIRDMMTWYIHKARKPIRMGFDMTVAVGRTPSVTSRLKICLHSEAPERSDSSVYQLCTLTTDLSSVPTQYFTKHTNSKGTVYYTVQFYIIMTPGSASIKFELEFNGQSYGEVQATYFE</sequence>
<keyword evidence="2" id="KW-0067">ATP-binding</keyword>
<dbReference type="AlphaFoldDB" id="A0A8G1VKN2"/>
<organism evidence="3 4">
    <name type="scientific">Aspergillus piperis CBS 112811</name>
    <dbReference type="NCBI Taxonomy" id="1448313"/>
    <lineage>
        <taxon>Eukaryota</taxon>
        <taxon>Fungi</taxon>
        <taxon>Dikarya</taxon>
        <taxon>Ascomycota</taxon>
        <taxon>Pezizomycotina</taxon>
        <taxon>Eurotiomycetes</taxon>
        <taxon>Eurotiomycetidae</taxon>
        <taxon>Eurotiales</taxon>
        <taxon>Aspergillaceae</taxon>
        <taxon>Aspergillus</taxon>
        <taxon>Aspergillus subgen. Circumdati</taxon>
    </lineage>
</organism>
<dbReference type="Gene3D" id="3.30.420.40">
    <property type="match status" value="1"/>
</dbReference>
<reference evidence="3 4" key="1">
    <citation type="submission" date="2018-02" db="EMBL/GenBank/DDBJ databases">
        <title>The genomes of Aspergillus section Nigri reveals drivers in fungal speciation.</title>
        <authorList>
            <consortium name="DOE Joint Genome Institute"/>
            <person name="Vesth T.C."/>
            <person name="Nybo J."/>
            <person name="Theobald S."/>
            <person name="Brandl J."/>
            <person name="Frisvad J.C."/>
            <person name="Nielsen K.F."/>
            <person name="Lyhne E.K."/>
            <person name="Kogle M.E."/>
            <person name="Kuo A."/>
            <person name="Riley R."/>
            <person name="Clum A."/>
            <person name="Nolan M."/>
            <person name="Lipzen A."/>
            <person name="Salamov A."/>
            <person name="Henrissat B."/>
            <person name="Wiebenga A."/>
            <person name="De vries R.P."/>
            <person name="Grigoriev I.V."/>
            <person name="Mortensen U.H."/>
            <person name="Andersen M.R."/>
            <person name="Baker S.E."/>
        </authorList>
    </citation>
    <scope>NUCLEOTIDE SEQUENCE [LARGE SCALE GENOMIC DNA]</scope>
    <source>
        <strain evidence="3 4">CBS 112811</strain>
    </source>
</reference>
<dbReference type="SUPFAM" id="SSF53067">
    <property type="entry name" value="Actin-like ATPase domain"/>
    <property type="match status" value="2"/>
</dbReference>
<keyword evidence="1" id="KW-0547">Nucleotide-binding</keyword>
<dbReference type="GeneID" id="37159507"/>
<dbReference type="EMBL" id="KZ825064">
    <property type="protein sequence ID" value="RAH56721.1"/>
    <property type="molecule type" value="Genomic_DNA"/>
</dbReference>